<dbReference type="GO" id="GO:0048038">
    <property type="term" value="F:quinone binding"/>
    <property type="evidence" value="ECO:0007669"/>
    <property type="project" value="TreeGrafter"/>
</dbReference>
<dbReference type="Proteomes" id="UP000178606">
    <property type="component" value="Unassembled WGS sequence"/>
</dbReference>
<dbReference type="SUPFAM" id="SSF51735">
    <property type="entry name" value="NAD(P)-binding Rossmann-fold domains"/>
    <property type="match status" value="1"/>
</dbReference>
<dbReference type="CDD" id="cd05233">
    <property type="entry name" value="SDR_c"/>
    <property type="match status" value="1"/>
</dbReference>
<evidence type="ECO:0000256" key="2">
    <source>
        <dbReference type="ARBA" id="ARBA00023002"/>
    </source>
</evidence>
<reference evidence="3 4" key="1">
    <citation type="journal article" date="2016" name="Nat. Commun.">
        <title>Thousands of microbial genomes shed light on interconnected biogeochemical processes in an aquifer system.</title>
        <authorList>
            <person name="Anantharaman K."/>
            <person name="Brown C.T."/>
            <person name="Hug L.A."/>
            <person name="Sharon I."/>
            <person name="Castelle C.J."/>
            <person name="Probst A.J."/>
            <person name="Thomas B.C."/>
            <person name="Singh A."/>
            <person name="Wilkins M.J."/>
            <person name="Karaoz U."/>
            <person name="Brodie E.L."/>
            <person name="Williams K.H."/>
            <person name="Hubbard S.S."/>
            <person name="Banfield J.F."/>
        </authorList>
    </citation>
    <scope>NUCLEOTIDE SEQUENCE [LARGE SCALE GENOMIC DNA]</scope>
    <source>
        <strain evidence="4">RIFCSPLOWO2_12_FULL_64_10</strain>
    </source>
</reference>
<keyword evidence="2" id="KW-0560">Oxidoreductase</keyword>
<organism evidence="3 4">
    <name type="scientific">Handelsmanbacteria sp. (strain RIFCSPLOWO2_12_FULL_64_10)</name>
    <dbReference type="NCBI Taxonomy" id="1817868"/>
    <lineage>
        <taxon>Bacteria</taxon>
        <taxon>Candidatus Handelsmaniibacteriota</taxon>
    </lineage>
</organism>
<evidence type="ECO:0000313" key="3">
    <source>
        <dbReference type="EMBL" id="OGG55799.1"/>
    </source>
</evidence>
<proteinExistence type="inferred from homology"/>
<dbReference type="Gene3D" id="3.40.50.720">
    <property type="entry name" value="NAD(P)-binding Rossmann-like Domain"/>
    <property type="match status" value="1"/>
</dbReference>
<comment type="caution">
    <text evidence="3">The sequence shown here is derived from an EMBL/GenBank/DDBJ whole genome shotgun (WGS) entry which is preliminary data.</text>
</comment>
<accession>A0A1F6D2Z4</accession>
<name>A0A1F6D2Z4_HANXR</name>
<evidence type="ECO:0000256" key="1">
    <source>
        <dbReference type="ARBA" id="ARBA00006484"/>
    </source>
</evidence>
<dbReference type="Pfam" id="PF13561">
    <property type="entry name" value="adh_short_C2"/>
    <property type="match status" value="1"/>
</dbReference>
<dbReference type="PANTHER" id="PTHR42760:SF133">
    <property type="entry name" value="3-OXOACYL-[ACYL-CARRIER-PROTEIN] REDUCTASE"/>
    <property type="match status" value="1"/>
</dbReference>
<dbReference type="AlphaFoldDB" id="A0A1F6D2Z4"/>
<dbReference type="InterPro" id="IPR036291">
    <property type="entry name" value="NAD(P)-bd_dom_sf"/>
</dbReference>
<comment type="similarity">
    <text evidence="1">Belongs to the short-chain dehydrogenases/reductases (SDR) family.</text>
</comment>
<evidence type="ECO:0000313" key="4">
    <source>
        <dbReference type="Proteomes" id="UP000178606"/>
    </source>
</evidence>
<dbReference type="NCBIfam" id="NF005559">
    <property type="entry name" value="PRK07231.1"/>
    <property type="match status" value="1"/>
</dbReference>
<dbReference type="PRINTS" id="PR00080">
    <property type="entry name" value="SDRFAMILY"/>
</dbReference>
<sequence>MDLTGQVAIVTGAARGVGEGISLRLAEAGASVYLADLNGELAEATARKLQTQGHRASPVTVDVSDVAGVREMVETVVGEAGRVDVLVNNAGIFPLSPALDTTEQLWDRVLDVNLKSAFFASQAVVKHMAHQERRGRIVNIASIDGLHPTGSLAHYDASKGGMLMLTRSLALEFAPLGVRVNAIAPGAITTPGVQEISSSGLASGIPAEDLTRSFLARIPLKRMGETDDIARAVLYFATSLSDYATGALLVVDGGYLLT</sequence>
<dbReference type="EMBL" id="MFKF01000060">
    <property type="protein sequence ID" value="OGG55799.1"/>
    <property type="molecule type" value="Genomic_DNA"/>
</dbReference>
<dbReference type="PANTHER" id="PTHR42760">
    <property type="entry name" value="SHORT-CHAIN DEHYDROGENASES/REDUCTASES FAMILY MEMBER"/>
    <property type="match status" value="1"/>
</dbReference>
<dbReference type="PRINTS" id="PR00081">
    <property type="entry name" value="GDHRDH"/>
</dbReference>
<dbReference type="InterPro" id="IPR002347">
    <property type="entry name" value="SDR_fam"/>
</dbReference>
<protein>
    <submittedName>
        <fullName evidence="3">Short-chain dehydrogenase</fullName>
    </submittedName>
</protein>
<dbReference type="GO" id="GO:0016616">
    <property type="term" value="F:oxidoreductase activity, acting on the CH-OH group of donors, NAD or NADP as acceptor"/>
    <property type="evidence" value="ECO:0007669"/>
    <property type="project" value="TreeGrafter"/>
</dbReference>
<dbReference type="FunFam" id="3.40.50.720:FF:000084">
    <property type="entry name" value="Short-chain dehydrogenase reductase"/>
    <property type="match status" value="1"/>
</dbReference>
<dbReference type="GO" id="GO:0006633">
    <property type="term" value="P:fatty acid biosynthetic process"/>
    <property type="evidence" value="ECO:0007669"/>
    <property type="project" value="TreeGrafter"/>
</dbReference>
<gene>
    <name evidence="3" type="ORF">A3F84_04370</name>
</gene>